<evidence type="ECO:0000313" key="1">
    <source>
        <dbReference type="EMBL" id="MBD3708965.1"/>
    </source>
</evidence>
<name>A0A927DKS6_KLEPN</name>
<sequence>MTPEKILPDPRQHQPLLHFDGYCPAGDNGVMIQSAVNAPAEGEKLSGG</sequence>
<proteinExistence type="predicted"/>
<gene>
    <name evidence="1" type="ORF">IE996_02015</name>
</gene>
<reference evidence="1" key="1">
    <citation type="submission" date="2020-07" db="EMBL/GenBank/DDBJ databases">
        <title>Clinical and genomic characterization of carbapenemase-producing Enterobacterales causing secondary infections during the COVID-19 crisis at a New York City hospital.</title>
        <authorList>
            <person name="Gomez-Simmonds A."/>
            <person name="Annavajhala M.K."/>
            <person name="Uhlemann A.-C."/>
        </authorList>
    </citation>
    <scope>NUCLEOTIDE SEQUENCE</scope>
    <source>
        <strain evidence="1">NK1677</strain>
    </source>
</reference>
<dbReference type="Proteomes" id="UP000616340">
    <property type="component" value="Unassembled WGS sequence"/>
</dbReference>
<dbReference type="EMBL" id="JACXTN010000001">
    <property type="protein sequence ID" value="MBD3708965.1"/>
    <property type="molecule type" value="Genomic_DNA"/>
</dbReference>
<organism evidence="1 2">
    <name type="scientific">Klebsiella pneumoniae</name>
    <dbReference type="NCBI Taxonomy" id="573"/>
    <lineage>
        <taxon>Bacteria</taxon>
        <taxon>Pseudomonadati</taxon>
        <taxon>Pseudomonadota</taxon>
        <taxon>Gammaproteobacteria</taxon>
        <taxon>Enterobacterales</taxon>
        <taxon>Enterobacteriaceae</taxon>
        <taxon>Klebsiella/Raoultella group</taxon>
        <taxon>Klebsiella</taxon>
        <taxon>Klebsiella pneumoniae complex</taxon>
    </lineage>
</organism>
<comment type="caution">
    <text evidence="1">The sequence shown here is derived from an EMBL/GenBank/DDBJ whole genome shotgun (WGS) entry which is preliminary data.</text>
</comment>
<accession>A0A927DKS6</accession>
<dbReference type="AlphaFoldDB" id="A0A927DKS6"/>
<protein>
    <submittedName>
        <fullName evidence="1">Uncharacterized protein</fullName>
    </submittedName>
</protein>
<evidence type="ECO:0000313" key="2">
    <source>
        <dbReference type="Proteomes" id="UP000616340"/>
    </source>
</evidence>